<organism evidence="1 2">
    <name type="scientific">Venturia effusa</name>
    <dbReference type="NCBI Taxonomy" id="50376"/>
    <lineage>
        <taxon>Eukaryota</taxon>
        <taxon>Fungi</taxon>
        <taxon>Dikarya</taxon>
        <taxon>Ascomycota</taxon>
        <taxon>Pezizomycotina</taxon>
        <taxon>Dothideomycetes</taxon>
        <taxon>Pleosporomycetidae</taxon>
        <taxon>Venturiales</taxon>
        <taxon>Venturiaceae</taxon>
        <taxon>Venturia</taxon>
    </lineage>
</organism>
<sequence length="434" mass="47944">MSCDTRRSSISSDWEELDAVSGCYGSYDDTASIVSLASTLTDSEDSDALPEPTTLPIRERVLESTDLPRYVDDDTDSVASDETITEDLLDVVVEPSMLLSSLESLQSILSEIIPSGGEQDSSHTQEAASGLLEALHRLLGTIIDLKEVVSGYAKVYEPDDPFSAALQLDPLLYKWCTTCALKLYKLQAEENLAVKSESYSNCINKLCEDLGVFLPIFRVDLDEYQISQLIFPRYPADELPSHEVYLHRRHRSSNPEPLVEGAIPDLRRQLYALKDEIGKTSSIIRDCIVTEAFTADMRTQLHEIQALQTHTFETLGVLLSNHGSDWIEQTIAGGLSYADFTSLDRKNIQAFTERISKFGCLLNDLRISSSYKMGDFEPIKSRKGVPLSGQKYGGPADAPSEDGADFISTGLGCEGFKAILLDLNSTLKVEVLKE</sequence>
<proteinExistence type="predicted"/>
<protein>
    <submittedName>
        <fullName evidence="1">Uncharacterized protein</fullName>
    </submittedName>
</protein>
<keyword evidence="2" id="KW-1185">Reference proteome</keyword>
<dbReference type="Proteomes" id="UP000316270">
    <property type="component" value="Chromosome 17"/>
</dbReference>
<dbReference type="EMBL" id="CP042201">
    <property type="protein sequence ID" value="QDS77349.1"/>
    <property type="molecule type" value="Genomic_DNA"/>
</dbReference>
<accession>A0A517LP06</accession>
<evidence type="ECO:0000313" key="2">
    <source>
        <dbReference type="Proteomes" id="UP000316270"/>
    </source>
</evidence>
<reference evidence="1 2" key="1">
    <citation type="submission" date="2019-07" db="EMBL/GenBank/DDBJ databases">
        <title>Finished genome of Venturia effusa.</title>
        <authorList>
            <person name="Young C.A."/>
            <person name="Cox M.P."/>
            <person name="Ganley A.R.D."/>
            <person name="David W.J."/>
        </authorList>
    </citation>
    <scope>NUCLEOTIDE SEQUENCE [LARGE SCALE GENOMIC DNA]</scope>
    <source>
        <strain evidence="2">albino</strain>
    </source>
</reference>
<dbReference type="AlphaFoldDB" id="A0A517LP06"/>
<gene>
    <name evidence="1" type="ORF">FKW77_005344</name>
</gene>
<evidence type="ECO:0000313" key="1">
    <source>
        <dbReference type="EMBL" id="QDS77349.1"/>
    </source>
</evidence>
<dbReference type="OrthoDB" id="5294021at2759"/>
<name>A0A517LP06_9PEZI</name>